<keyword evidence="3 5" id="KW-1133">Transmembrane helix</keyword>
<evidence type="ECO:0000313" key="7">
    <source>
        <dbReference type="Proteomes" id="UP000010880"/>
    </source>
</evidence>
<comment type="similarity">
    <text evidence="5">Belongs to the UPF0756 family.</text>
</comment>
<protein>
    <recommendedName>
        <fullName evidence="5">UPF0756 membrane protein Halha_1505</fullName>
    </recommendedName>
</protein>
<keyword evidence="2 5" id="KW-0812">Transmembrane</keyword>
<feature type="transmembrane region" description="Helical" evidence="5">
    <location>
        <begin position="50"/>
        <end position="70"/>
    </location>
</feature>
<dbReference type="eggNOG" id="COG2707">
    <property type="taxonomic scope" value="Bacteria"/>
</dbReference>
<dbReference type="Pfam" id="PF04284">
    <property type="entry name" value="DUF441"/>
    <property type="match status" value="1"/>
</dbReference>
<dbReference type="OrthoDB" id="80306at2"/>
<dbReference type="InterPro" id="IPR007382">
    <property type="entry name" value="UPF0756_TM"/>
</dbReference>
<evidence type="ECO:0000256" key="5">
    <source>
        <dbReference type="HAMAP-Rule" id="MF_01874"/>
    </source>
</evidence>
<dbReference type="HOGENOM" id="CLU_125889_1_0_9"/>
<evidence type="ECO:0000313" key="6">
    <source>
        <dbReference type="EMBL" id="AGB41446.1"/>
    </source>
</evidence>
<evidence type="ECO:0000256" key="2">
    <source>
        <dbReference type="ARBA" id="ARBA00022692"/>
    </source>
</evidence>
<evidence type="ECO:0000256" key="4">
    <source>
        <dbReference type="ARBA" id="ARBA00023136"/>
    </source>
</evidence>
<gene>
    <name evidence="6" type="ordered locus">Halha_1505</name>
</gene>
<dbReference type="EMBL" id="CP003359">
    <property type="protein sequence ID" value="AGB41446.1"/>
    <property type="molecule type" value="Genomic_DNA"/>
</dbReference>
<dbReference type="GO" id="GO:0005886">
    <property type="term" value="C:plasma membrane"/>
    <property type="evidence" value="ECO:0007669"/>
    <property type="project" value="UniProtKB-SubCell"/>
</dbReference>
<proteinExistence type="inferred from homology"/>
<keyword evidence="4 5" id="KW-0472">Membrane</keyword>
<sequence length="152" mass="15943">MLESYLLLTFVLALGLLAGSNLLVIASTILGLLKLFKLNFILNILDGRGIKLGLLFLLMAVLSPMASDKLGIKDIIDSYKSVLGLFALVSGILATQVVGVGINLLDSDPELVVGILLGSIVGIVFFNGVPVGPLLAGGLTAIFYRIYSLLLG</sequence>
<dbReference type="KEGG" id="hhl:Halha_1505"/>
<dbReference type="RefSeq" id="WP_015327165.1">
    <property type="nucleotide sequence ID" value="NC_019978.1"/>
</dbReference>
<reference evidence="7" key="1">
    <citation type="submission" date="2012-02" db="EMBL/GenBank/DDBJ databases">
        <title>The complete genome of Halobacteroides halobius DSM 5150.</title>
        <authorList>
            <person name="Lucas S."/>
            <person name="Copeland A."/>
            <person name="Lapidus A."/>
            <person name="Glavina del Rio T."/>
            <person name="Dalin E."/>
            <person name="Tice H."/>
            <person name="Bruce D."/>
            <person name="Goodwin L."/>
            <person name="Pitluck S."/>
            <person name="Peters L."/>
            <person name="Mikhailova N."/>
            <person name="Gu W."/>
            <person name="Kyrpides N."/>
            <person name="Mavromatis K."/>
            <person name="Ivanova N."/>
            <person name="Brettin T."/>
            <person name="Detter J.C."/>
            <person name="Han C."/>
            <person name="Larimer F."/>
            <person name="Land M."/>
            <person name="Hauser L."/>
            <person name="Markowitz V."/>
            <person name="Cheng J.-F."/>
            <person name="Hugenholtz P."/>
            <person name="Woyke T."/>
            <person name="Wu D."/>
            <person name="Tindall B."/>
            <person name="Pomrenke H."/>
            <person name="Brambilla E."/>
            <person name="Klenk H.-P."/>
            <person name="Eisen J.A."/>
        </authorList>
    </citation>
    <scope>NUCLEOTIDE SEQUENCE [LARGE SCALE GENOMIC DNA]</scope>
    <source>
        <strain evidence="7">ATCC 35273 / DSM 5150 / MD-1</strain>
    </source>
</reference>
<comment type="subcellular location">
    <subcellularLocation>
        <location evidence="5">Cell membrane</location>
        <topology evidence="5">Multi-pass membrane protein</topology>
    </subcellularLocation>
</comment>
<dbReference type="STRING" id="748449.Halha_1505"/>
<dbReference type="PANTHER" id="PTHR38452:SF1">
    <property type="entry name" value="UPF0756 MEMBRANE PROTEIN YEAL"/>
    <property type="match status" value="1"/>
</dbReference>
<accession>L0K8V7</accession>
<evidence type="ECO:0000256" key="1">
    <source>
        <dbReference type="ARBA" id="ARBA00022475"/>
    </source>
</evidence>
<dbReference type="Proteomes" id="UP000010880">
    <property type="component" value="Chromosome"/>
</dbReference>
<dbReference type="HAMAP" id="MF_01874">
    <property type="entry name" value="UPF0756"/>
    <property type="match status" value="1"/>
</dbReference>
<organism evidence="6 7">
    <name type="scientific">Halobacteroides halobius (strain ATCC 35273 / DSM 5150 / MD-1)</name>
    <dbReference type="NCBI Taxonomy" id="748449"/>
    <lineage>
        <taxon>Bacteria</taxon>
        <taxon>Bacillati</taxon>
        <taxon>Bacillota</taxon>
        <taxon>Clostridia</taxon>
        <taxon>Halanaerobiales</taxon>
        <taxon>Halobacteroidaceae</taxon>
        <taxon>Halobacteroides</taxon>
    </lineage>
</organism>
<name>L0K8V7_HALHC</name>
<dbReference type="AlphaFoldDB" id="L0K8V7"/>
<comment type="caution">
    <text evidence="5">Lacks conserved residue(s) required for the propagation of feature annotation.</text>
</comment>
<evidence type="ECO:0000256" key="3">
    <source>
        <dbReference type="ARBA" id="ARBA00022989"/>
    </source>
</evidence>
<keyword evidence="7" id="KW-1185">Reference proteome</keyword>
<feature type="transmembrane region" description="Helical" evidence="5">
    <location>
        <begin position="82"/>
        <end position="105"/>
    </location>
</feature>
<feature type="transmembrane region" description="Helical" evidence="5">
    <location>
        <begin position="111"/>
        <end position="144"/>
    </location>
</feature>
<dbReference type="PANTHER" id="PTHR38452">
    <property type="entry name" value="UPF0756 MEMBRANE PROTEIN YEAL"/>
    <property type="match status" value="1"/>
</dbReference>
<keyword evidence="1 5" id="KW-1003">Cell membrane</keyword>